<name>A0A0C9TSE8_SPHS4</name>
<evidence type="ECO:0000313" key="1">
    <source>
        <dbReference type="EMBL" id="KIJ24794.1"/>
    </source>
</evidence>
<gene>
    <name evidence="1" type="ORF">M422DRAFT_56259</name>
</gene>
<keyword evidence="2" id="KW-1185">Reference proteome</keyword>
<dbReference type="HOGENOM" id="CLU_1511544_0_0_1"/>
<evidence type="ECO:0000313" key="2">
    <source>
        <dbReference type="Proteomes" id="UP000054279"/>
    </source>
</evidence>
<dbReference type="AlphaFoldDB" id="A0A0C9TSE8"/>
<sequence>MGISDVGLPLFTPVPETPSPLRPPPAPPLLLSSPRVLFGPVNEQLLHWADGTESCLPMTEFGEITSDPAGSEAEEGLSEEDWVFARAAKKLVQKHKECQAYRASAQHCMTQLLYEVEEIEDKVLGQLMEVACSYKKDCPDPGFGQYDGPQGALIRLVEELWDMCWDKRFHRVRAAGAI</sequence>
<accession>A0A0C9TSE8</accession>
<dbReference type="EMBL" id="KN837457">
    <property type="protein sequence ID" value="KIJ24794.1"/>
    <property type="molecule type" value="Genomic_DNA"/>
</dbReference>
<proteinExistence type="predicted"/>
<dbReference type="Proteomes" id="UP000054279">
    <property type="component" value="Unassembled WGS sequence"/>
</dbReference>
<organism evidence="1 2">
    <name type="scientific">Sphaerobolus stellatus (strain SS14)</name>
    <dbReference type="NCBI Taxonomy" id="990650"/>
    <lineage>
        <taxon>Eukaryota</taxon>
        <taxon>Fungi</taxon>
        <taxon>Dikarya</taxon>
        <taxon>Basidiomycota</taxon>
        <taxon>Agaricomycotina</taxon>
        <taxon>Agaricomycetes</taxon>
        <taxon>Phallomycetidae</taxon>
        <taxon>Geastrales</taxon>
        <taxon>Sphaerobolaceae</taxon>
        <taxon>Sphaerobolus</taxon>
    </lineage>
</organism>
<reference evidence="1 2" key="1">
    <citation type="submission" date="2014-06" db="EMBL/GenBank/DDBJ databases">
        <title>Evolutionary Origins and Diversification of the Mycorrhizal Mutualists.</title>
        <authorList>
            <consortium name="DOE Joint Genome Institute"/>
            <consortium name="Mycorrhizal Genomics Consortium"/>
            <person name="Kohler A."/>
            <person name="Kuo A."/>
            <person name="Nagy L.G."/>
            <person name="Floudas D."/>
            <person name="Copeland A."/>
            <person name="Barry K.W."/>
            <person name="Cichocki N."/>
            <person name="Veneault-Fourrey C."/>
            <person name="LaButti K."/>
            <person name="Lindquist E.A."/>
            <person name="Lipzen A."/>
            <person name="Lundell T."/>
            <person name="Morin E."/>
            <person name="Murat C."/>
            <person name="Riley R."/>
            <person name="Ohm R."/>
            <person name="Sun H."/>
            <person name="Tunlid A."/>
            <person name="Henrissat B."/>
            <person name="Grigoriev I.V."/>
            <person name="Hibbett D.S."/>
            <person name="Martin F."/>
        </authorList>
    </citation>
    <scope>NUCLEOTIDE SEQUENCE [LARGE SCALE GENOMIC DNA]</scope>
    <source>
        <strain evidence="1 2">SS14</strain>
    </source>
</reference>
<protein>
    <submittedName>
        <fullName evidence="1">Uncharacterized protein</fullName>
    </submittedName>
</protein>